<keyword evidence="5" id="KW-1185">Reference proteome</keyword>
<dbReference type="PANTHER" id="PTHR30570">
    <property type="entry name" value="PERIPLASMIC PHOSPHATE BINDING COMPONENT OF PHOSPHATE ABC TRANSPORTER"/>
    <property type="match status" value="1"/>
</dbReference>
<feature type="domain" description="PBP" evidence="3">
    <location>
        <begin position="29"/>
        <end position="286"/>
    </location>
</feature>
<dbReference type="Proteomes" id="UP001595886">
    <property type="component" value="Unassembled WGS sequence"/>
</dbReference>
<sequence length="313" mass="32595">MSRTAAFACAAAVLFALCTSPAGAADALTGRLTGVGSDTASALVARWADAFRAEHPRVQVQVQAAGSASAPTALVEGAADFGSMSRPMSETENAAFHARYGYDPTRVVVAHDAIAVFVHPENPLERITLAQLDAIYSADRRCGAAVPVREWRDLGVAADPALAAARVLASGRNEASGTYEVFREGALCRGNYRADVVAWPGNGAVVATVATHREAIGYAGLGYVTGLVKPLALARGDGDEAVTPDRAAVTQGRYPLSRALYLYVNRPPGSALADLPAAFLAYALSDAGQALAQREGFTPLQANERAAQRALLE</sequence>
<dbReference type="InterPro" id="IPR024370">
    <property type="entry name" value="PBP_domain"/>
</dbReference>
<organism evidence="4 5">
    <name type="scientific">Dokdonella ginsengisoli</name>
    <dbReference type="NCBI Taxonomy" id="363846"/>
    <lineage>
        <taxon>Bacteria</taxon>
        <taxon>Pseudomonadati</taxon>
        <taxon>Pseudomonadota</taxon>
        <taxon>Gammaproteobacteria</taxon>
        <taxon>Lysobacterales</taxon>
        <taxon>Rhodanobacteraceae</taxon>
        <taxon>Dokdonella</taxon>
    </lineage>
</organism>
<keyword evidence="1 2" id="KW-0732">Signal</keyword>
<feature type="signal peptide" evidence="2">
    <location>
        <begin position="1"/>
        <end position="24"/>
    </location>
</feature>
<evidence type="ECO:0000313" key="5">
    <source>
        <dbReference type="Proteomes" id="UP001595886"/>
    </source>
</evidence>
<evidence type="ECO:0000259" key="3">
    <source>
        <dbReference type="Pfam" id="PF12849"/>
    </source>
</evidence>
<gene>
    <name evidence="4" type="ORF">ACFO6Q_18600</name>
</gene>
<dbReference type="CDD" id="cd13653">
    <property type="entry name" value="PBP2_phosphate_like_1"/>
    <property type="match status" value="1"/>
</dbReference>
<feature type="chain" id="PRO_5045810061" evidence="2">
    <location>
        <begin position="25"/>
        <end position="313"/>
    </location>
</feature>
<protein>
    <submittedName>
        <fullName evidence="4">PstS family phosphate ABC transporter substrate-binding protein</fullName>
    </submittedName>
</protein>
<proteinExistence type="predicted"/>
<dbReference type="SUPFAM" id="SSF53850">
    <property type="entry name" value="Periplasmic binding protein-like II"/>
    <property type="match status" value="1"/>
</dbReference>
<evidence type="ECO:0000256" key="1">
    <source>
        <dbReference type="ARBA" id="ARBA00022729"/>
    </source>
</evidence>
<name>A0ABV9QZ01_9GAMM</name>
<evidence type="ECO:0000256" key="2">
    <source>
        <dbReference type="SAM" id="SignalP"/>
    </source>
</evidence>
<reference evidence="5" key="1">
    <citation type="journal article" date="2019" name="Int. J. Syst. Evol. Microbiol.">
        <title>The Global Catalogue of Microorganisms (GCM) 10K type strain sequencing project: providing services to taxonomists for standard genome sequencing and annotation.</title>
        <authorList>
            <consortium name="The Broad Institute Genomics Platform"/>
            <consortium name="The Broad Institute Genome Sequencing Center for Infectious Disease"/>
            <person name="Wu L."/>
            <person name="Ma J."/>
        </authorList>
    </citation>
    <scope>NUCLEOTIDE SEQUENCE [LARGE SCALE GENOMIC DNA]</scope>
    <source>
        <strain evidence="5">CCUG 30340</strain>
    </source>
</reference>
<comment type="caution">
    <text evidence="4">The sequence shown here is derived from an EMBL/GenBank/DDBJ whole genome shotgun (WGS) entry which is preliminary data.</text>
</comment>
<dbReference type="EMBL" id="JBHSHD010000016">
    <property type="protein sequence ID" value="MFC4822341.1"/>
    <property type="molecule type" value="Genomic_DNA"/>
</dbReference>
<dbReference type="PANTHER" id="PTHR30570:SF6">
    <property type="entry name" value="PHOSPHATE-BINDING PROTEIN PSTS"/>
    <property type="match status" value="1"/>
</dbReference>
<dbReference type="RefSeq" id="WP_380022619.1">
    <property type="nucleotide sequence ID" value="NZ_JBHSHD010000016.1"/>
</dbReference>
<evidence type="ECO:0000313" key="4">
    <source>
        <dbReference type="EMBL" id="MFC4822341.1"/>
    </source>
</evidence>
<dbReference type="Gene3D" id="3.40.190.10">
    <property type="entry name" value="Periplasmic binding protein-like II"/>
    <property type="match status" value="2"/>
</dbReference>
<dbReference type="Pfam" id="PF12849">
    <property type="entry name" value="PBP_like_2"/>
    <property type="match status" value="1"/>
</dbReference>
<accession>A0ABV9QZ01</accession>
<dbReference type="InterPro" id="IPR050811">
    <property type="entry name" value="Phosphate_ABC_transporter"/>
</dbReference>